<dbReference type="Pfam" id="PF02631">
    <property type="entry name" value="RecX_HTH2"/>
    <property type="match status" value="1"/>
</dbReference>
<dbReference type="Pfam" id="PF21982">
    <property type="entry name" value="RecX_HTH1"/>
    <property type="match status" value="1"/>
</dbReference>
<evidence type="ECO:0000256" key="2">
    <source>
        <dbReference type="ARBA" id="ARBA00009695"/>
    </source>
</evidence>
<evidence type="ECO:0000256" key="3">
    <source>
        <dbReference type="ARBA" id="ARBA00018111"/>
    </source>
</evidence>
<evidence type="ECO:0000256" key="1">
    <source>
        <dbReference type="ARBA" id="ARBA00004496"/>
    </source>
</evidence>
<protein>
    <recommendedName>
        <fullName evidence="3 5">Regulatory protein RecX</fullName>
    </recommendedName>
</protein>
<comment type="caution">
    <text evidence="9">The sequence shown here is derived from an EMBL/GenBank/DDBJ whole genome shotgun (WGS) entry which is preliminary data.</text>
</comment>
<dbReference type="InterPro" id="IPR053924">
    <property type="entry name" value="RecX_HTH_2nd"/>
</dbReference>
<evidence type="ECO:0000256" key="5">
    <source>
        <dbReference type="HAMAP-Rule" id="MF_01114"/>
    </source>
</evidence>
<dbReference type="Proteomes" id="UP000824116">
    <property type="component" value="Unassembled WGS sequence"/>
</dbReference>
<name>A0A9D2K1M9_9FIRM</name>
<dbReference type="InterPro" id="IPR053926">
    <property type="entry name" value="RecX_HTH_1st"/>
</dbReference>
<dbReference type="EMBL" id="DXAY01000024">
    <property type="protein sequence ID" value="HIZ73809.1"/>
    <property type="molecule type" value="Genomic_DNA"/>
</dbReference>
<dbReference type="InterPro" id="IPR003783">
    <property type="entry name" value="Regulatory_RecX"/>
</dbReference>
<dbReference type="InterPro" id="IPR053925">
    <property type="entry name" value="RecX_HTH_3rd"/>
</dbReference>
<proteinExistence type="inferred from homology"/>
<sequence length="204" mass="23757">MIVTRTEPCTKTKFKVYLDGEFAFVLYRGEMKRWGICEGGEVADETAEKIRNEVVLKRARLYAMHLLEDMDRTESALREKLKKAMYPESAVEGAVEYVRSFGYLDDRRYAENFVLSRKDVKSRREIRALLLRKGIPPETADAALETCCESGGEYEAIRKIFRKKHFDPVKAGEAERQKIFGYLARKGFRYEDVRQVIQDYNENA</sequence>
<feature type="domain" description="RecX second three-helical" evidence="6">
    <location>
        <begin position="105"/>
        <end position="144"/>
    </location>
</feature>
<comment type="subcellular location">
    <subcellularLocation>
        <location evidence="1 5">Cytoplasm</location>
    </subcellularLocation>
</comment>
<dbReference type="GO" id="GO:0006282">
    <property type="term" value="P:regulation of DNA repair"/>
    <property type="evidence" value="ECO:0007669"/>
    <property type="project" value="UniProtKB-UniRule"/>
</dbReference>
<organism evidence="9 10">
    <name type="scientific">Candidatus Mediterraneibacter stercoravium</name>
    <dbReference type="NCBI Taxonomy" id="2838685"/>
    <lineage>
        <taxon>Bacteria</taxon>
        <taxon>Bacillati</taxon>
        <taxon>Bacillota</taxon>
        <taxon>Clostridia</taxon>
        <taxon>Lachnospirales</taxon>
        <taxon>Lachnospiraceae</taxon>
        <taxon>Mediterraneibacter</taxon>
    </lineage>
</organism>
<dbReference type="Pfam" id="PF21981">
    <property type="entry name" value="RecX_HTH3"/>
    <property type="match status" value="1"/>
</dbReference>
<dbReference type="PANTHER" id="PTHR33602:SF1">
    <property type="entry name" value="REGULATORY PROTEIN RECX FAMILY PROTEIN"/>
    <property type="match status" value="1"/>
</dbReference>
<dbReference type="GO" id="GO:0005737">
    <property type="term" value="C:cytoplasm"/>
    <property type="evidence" value="ECO:0007669"/>
    <property type="project" value="UniProtKB-SubCell"/>
</dbReference>
<evidence type="ECO:0000259" key="8">
    <source>
        <dbReference type="Pfam" id="PF21982"/>
    </source>
</evidence>
<dbReference type="AlphaFoldDB" id="A0A9D2K1M9"/>
<keyword evidence="4 5" id="KW-0963">Cytoplasm</keyword>
<evidence type="ECO:0000259" key="7">
    <source>
        <dbReference type="Pfam" id="PF21981"/>
    </source>
</evidence>
<reference evidence="9" key="2">
    <citation type="submission" date="2021-04" db="EMBL/GenBank/DDBJ databases">
        <authorList>
            <person name="Gilroy R."/>
        </authorList>
    </citation>
    <scope>NUCLEOTIDE SEQUENCE</scope>
    <source>
        <strain evidence="9">CHK196-3914</strain>
    </source>
</reference>
<dbReference type="Gene3D" id="1.10.10.10">
    <property type="entry name" value="Winged helix-like DNA-binding domain superfamily/Winged helix DNA-binding domain"/>
    <property type="match status" value="3"/>
</dbReference>
<accession>A0A9D2K1M9</accession>
<dbReference type="PANTHER" id="PTHR33602">
    <property type="entry name" value="REGULATORY PROTEIN RECX FAMILY PROTEIN"/>
    <property type="match status" value="1"/>
</dbReference>
<evidence type="ECO:0000256" key="4">
    <source>
        <dbReference type="ARBA" id="ARBA00022490"/>
    </source>
</evidence>
<evidence type="ECO:0000313" key="9">
    <source>
        <dbReference type="EMBL" id="HIZ73809.1"/>
    </source>
</evidence>
<evidence type="ECO:0000313" key="10">
    <source>
        <dbReference type="Proteomes" id="UP000824116"/>
    </source>
</evidence>
<feature type="domain" description="RecX third three-helical" evidence="7">
    <location>
        <begin position="153"/>
        <end position="197"/>
    </location>
</feature>
<comment type="function">
    <text evidence="5">Modulates RecA activity.</text>
</comment>
<dbReference type="HAMAP" id="MF_01114">
    <property type="entry name" value="RecX"/>
    <property type="match status" value="1"/>
</dbReference>
<dbReference type="InterPro" id="IPR036388">
    <property type="entry name" value="WH-like_DNA-bd_sf"/>
</dbReference>
<feature type="domain" description="RecX first three-helical" evidence="8">
    <location>
        <begin position="59"/>
        <end position="97"/>
    </location>
</feature>
<evidence type="ECO:0000259" key="6">
    <source>
        <dbReference type="Pfam" id="PF02631"/>
    </source>
</evidence>
<gene>
    <name evidence="5" type="primary">recX</name>
    <name evidence="9" type="ORF">H9723_00995</name>
</gene>
<reference evidence="9" key="1">
    <citation type="journal article" date="2021" name="PeerJ">
        <title>Extensive microbial diversity within the chicken gut microbiome revealed by metagenomics and culture.</title>
        <authorList>
            <person name="Gilroy R."/>
            <person name="Ravi A."/>
            <person name="Getino M."/>
            <person name="Pursley I."/>
            <person name="Horton D.L."/>
            <person name="Alikhan N.F."/>
            <person name="Baker D."/>
            <person name="Gharbi K."/>
            <person name="Hall N."/>
            <person name="Watson M."/>
            <person name="Adriaenssens E.M."/>
            <person name="Foster-Nyarko E."/>
            <person name="Jarju S."/>
            <person name="Secka A."/>
            <person name="Antonio M."/>
            <person name="Oren A."/>
            <person name="Chaudhuri R.R."/>
            <person name="La Ragione R."/>
            <person name="Hildebrand F."/>
            <person name="Pallen M.J."/>
        </authorList>
    </citation>
    <scope>NUCLEOTIDE SEQUENCE</scope>
    <source>
        <strain evidence="9">CHK196-3914</strain>
    </source>
</reference>
<comment type="similarity">
    <text evidence="2 5">Belongs to the RecX family.</text>
</comment>